<proteinExistence type="predicted"/>
<dbReference type="PROSITE" id="PS00018">
    <property type="entry name" value="EF_HAND_1"/>
    <property type="match status" value="3"/>
</dbReference>
<accession>A0ABV7AMC0</accession>
<name>A0ABV7AMC0_9RHOB</name>
<dbReference type="Gene3D" id="1.10.238.10">
    <property type="entry name" value="EF-hand"/>
    <property type="match status" value="1"/>
</dbReference>
<keyword evidence="3" id="KW-1185">Reference proteome</keyword>
<reference evidence="3" key="1">
    <citation type="journal article" date="2019" name="Int. J. Syst. Evol. Microbiol.">
        <title>The Global Catalogue of Microorganisms (GCM) 10K type strain sequencing project: providing services to taxonomists for standard genome sequencing and annotation.</title>
        <authorList>
            <consortium name="The Broad Institute Genomics Platform"/>
            <consortium name="The Broad Institute Genome Sequencing Center for Infectious Disease"/>
            <person name="Wu L."/>
            <person name="Ma J."/>
        </authorList>
    </citation>
    <scope>NUCLEOTIDE SEQUENCE [LARGE SCALE GENOMIC DNA]</scope>
    <source>
        <strain evidence="3">KCTC 62192</strain>
    </source>
</reference>
<dbReference type="InterPro" id="IPR002048">
    <property type="entry name" value="EF_hand_dom"/>
</dbReference>
<sequence>MVPAPPARAEPVLDLARLGLTARETSSIARDPAASLRRFYTTALGLSPDGTISQQVIESRDRISRARLRGGRIGAVLGYDLNDDGAISSEEIAAVLDTLTGRRRADLLILRDSGDGNGDGRIDMAEIRAYAARQQRTSLLTALSARRYQTLLKMDVDGDGKVTLEEIRMVVAAIAAQRGKTGIAPPTKL</sequence>
<protein>
    <recommendedName>
        <fullName evidence="1">EF-hand domain-containing protein</fullName>
    </recommendedName>
</protein>
<organism evidence="2 3">
    <name type="scientific">Acidimangrovimonas pyrenivorans</name>
    <dbReference type="NCBI Taxonomy" id="2030798"/>
    <lineage>
        <taxon>Bacteria</taxon>
        <taxon>Pseudomonadati</taxon>
        <taxon>Pseudomonadota</taxon>
        <taxon>Alphaproteobacteria</taxon>
        <taxon>Rhodobacterales</taxon>
        <taxon>Paracoccaceae</taxon>
        <taxon>Acidimangrovimonas</taxon>
    </lineage>
</organism>
<evidence type="ECO:0000313" key="3">
    <source>
        <dbReference type="Proteomes" id="UP001595443"/>
    </source>
</evidence>
<dbReference type="Proteomes" id="UP001595443">
    <property type="component" value="Unassembled WGS sequence"/>
</dbReference>
<dbReference type="SUPFAM" id="SSF47473">
    <property type="entry name" value="EF-hand"/>
    <property type="match status" value="1"/>
</dbReference>
<dbReference type="InterPro" id="IPR011992">
    <property type="entry name" value="EF-hand-dom_pair"/>
</dbReference>
<dbReference type="RefSeq" id="WP_377835354.1">
    <property type="nucleotide sequence ID" value="NZ_JBHRSK010000019.1"/>
</dbReference>
<dbReference type="Pfam" id="PF13202">
    <property type="entry name" value="EF-hand_5"/>
    <property type="match status" value="3"/>
</dbReference>
<evidence type="ECO:0000313" key="2">
    <source>
        <dbReference type="EMBL" id="MFC2970415.1"/>
    </source>
</evidence>
<evidence type="ECO:0000259" key="1">
    <source>
        <dbReference type="PROSITE" id="PS50222"/>
    </source>
</evidence>
<dbReference type="PROSITE" id="PS50222">
    <property type="entry name" value="EF_HAND_2"/>
    <property type="match status" value="1"/>
</dbReference>
<gene>
    <name evidence="2" type="ORF">ACFOES_20140</name>
</gene>
<feature type="domain" description="EF-hand" evidence="1">
    <location>
        <begin position="153"/>
        <end position="177"/>
    </location>
</feature>
<dbReference type="EMBL" id="JBHRSK010000019">
    <property type="protein sequence ID" value="MFC2970415.1"/>
    <property type="molecule type" value="Genomic_DNA"/>
</dbReference>
<comment type="caution">
    <text evidence="2">The sequence shown here is derived from an EMBL/GenBank/DDBJ whole genome shotgun (WGS) entry which is preliminary data.</text>
</comment>
<dbReference type="InterPro" id="IPR018247">
    <property type="entry name" value="EF_Hand_1_Ca_BS"/>
</dbReference>